<keyword evidence="2" id="KW-0547">Nucleotide-binding</keyword>
<dbReference type="RefSeq" id="WP_344845222.1">
    <property type="nucleotide sequence ID" value="NZ_BAABAA010000007.1"/>
</dbReference>
<protein>
    <submittedName>
        <fullName evidence="2">ABC transporter ATP-binding protein</fullName>
    </submittedName>
</protein>
<sequence>MELKAHAISVQGPHAPMLHATSISVSDHQLVLLTGYPGPGHVALALGLSGRLKPNGGDVQLDGDTSGRVLRQRVAVVDTPGITEPDDALPVRTVVGEELAIAGHKAGRKAVDAWLDSHDWAEFAERRFEHLPVGVRTEMLAELTVARPEVKFVILTMPDRLGGDPHEWYAVGRELASRGYGVVITCADASARLLGVEAAQLGSVNQPDPVQVEAAAPVEPVVPIEDEVPTEVEEPAEVEAPVEETAVLDDEEPAEATAVDGKKDEA</sequence>
<organism evidence="2 3">
    <name type="scientific">Kribbella ginsengisoli</name>
    <dbReference type="NCBI Taxonomy" id="363865"/>
    <lineage>
        <taxon>Bacteria</taxon>
        <taxon>Bacillati</taxon>
        <taxon>Actinomycetota</taxon>
        <taxon>Actinomycetes</taxon>
        <taxon>Propionibacteriales</taxon>
        <taxon>Kribbellaceae</taxon>
        <taxon>Kribbella</taxon>
    </lineage>
</organism>
<reference evidence="3" key="1">
    <citation type="journal article" date="2019" name="Int. J. Syst. Evol. Microbiol.">
        <title>The Global Catalogue of Microorganisms (GCM) 10K type strain sequencing project: providing services to taxonomists for standard genome sequencing and annotation.</title>
        <authorList>
            <consortium name="The Broad Institute Genomics Platform"/>
            <consortium name="The Broad Institute Genome Sequencing Center for Infectious Disease"/>
            <person name="Wu L."/>
            <person name="Ma J."/>
        </authorList>
    </citation>
    <scope>NUCLEOTIDE SEQUENCE [LARGE SCALE GENOMIC DNA]</scope>
    <source>
        <strain evidence="3">JCM 16928</strain>
    </source>
</reference>
<name>A0ABP6Y799_9ACTN</name>
<comment type="caution">
    <text evidence="2">The sequence shown here is derived from an EMBL/GenBank/DDBJ whole genome shotgun (WGS) entry which is preliminary data.</text>
</comment>
<proteinExistence type="predicted"/>
<feature type="compositionally biased region" description="Acidic residues" evidence="1">
    <location>
        <begin position="224"/>
        <end position="254"/>
    </location>
</feature>
<evidence type="ECO:0000313" key="2">
    <source>
        <dbReference type="EMBL" id="GAA3577701.1"/>
    </source>
</evidence>
<dbReference type="Proteomes" id="UP001501222">
    <property type="component" value="Unassembled WGS sequence"/>
</dbReference>
<keyword evidence="2" id="KW-0067">ATP-binding</keyword>
<dbReference type="InterPro" id="IPR027417">
    <property type="entry name" value="P-loop_NTPase"/>
</dbReference>
<evidence type="ECO:0000256" key="1">
    <source>
        <dbReference type="SAM" id="MobiDB-lite"/>
    </source>
</evidence>
<dbReference type="SUPFAM" id="SSF52540">
    <property type="entry name" value="P-loop containing nucleoside triphosphate hydrolases"/>
    <property type="match status" value="1"/>
</dbReference>
<gene>
    <name evidence="2" type="ORF">GCM10022235_54620</name>
</gene>
<keyword evidence="3" id="KW-1185">Reference proteome</keyword>
<dbReference type="GO" id="GO:0005524">
    <property type="term" value="F:ATP binding"/>
    <property type="evidence" value="ECO:0007669"/>
    <property type="project" value="UniProtKB-KW"/>
</dbReference>
<feature type="region of interest" description="Disordered" evidence="1">
    <location>
        <begin position="221"/>
        <end position="266"/>
    </location>
</feature>
<evidence type="ECO:0000313" key="3">
    <source>
        <dbReference type="Proteomes" id="UP001501222"/>
    </source>
</evidence>
<dbReference type="EMBL" id="BAABAA010000007">
    <property type="protein sequence ID" value="GAA3577701.1"/>
    <property type="molecule type" value="Genomic_DNA"/>
</dbReference>
<dbReference type="Gene3D" id="3.40.50.300">
    <property type="entry name" value="P-loop containing nucleotide triphosphate hydrolases"/>
    <property type="match status" value="1"/>
</dbReference>
<accession>A0ABP6Y799</accession>